<organism evidence="1">
    <name type="scientific">uncultured Caudovirales phage</name>
    <dbReference type="NCBI Taxonomy" id="2100421"/>
    <lineage>
        <taxon>Viruses</taxon>
        <taxon>Duplodnaviria</taxon>
        <taxon>Heunggongvirae</taxon>
        <taxon>Uroviricota</taxon>
        <taxon>Caudoviricetes</taxon>
        <taxon>Peduoviridae</taxon>
        <taxon>Maltschvirus</taxon>
        <taxon>Maltschvirus maltsch</taxon>
    </lineage>
</organism>
<gene>
    <name evidence="1" type="ORF">UFOVP730_22</name>
</gene>
<name>A0A6J5P0H0_9CAUD</name>
<proteinExistence type="predicted"/>
<accession>A0A6J5P0H0</accession>
<reference evidence="1" key="1">
    <citation type="submission" date="2020-04" db="EMBL/GenBank/DDBJ databases">
        <authorList>
            <person name="Chiriac C."/>
            <person name="Salcher M."/>
            <person name="Ghai R."/>
            <person name="Kavagutti S V."/>
        </authorList>
    </citation>
    <scope>NUCLEOTIDE SEQUENCE</scope>
</reference>
<sequence length="33" mass="3470">MKTPAPNPANSDYAAIMRLVEAGDLVIAEAPQD</sequence>
<evidence type="ECO:0000313" key="1">
    <source>
        <dbReference type="EMBL" id="CAB4160994.1"/>
    </source>
</evidence>
<protein>
    <submittedName>
        <fullName evidence="1">Uncharacterized protein</fullName>
    </submittedName>
</protein>
<dbReference type="EMBL" id="LR796716">
    <property type="protein sequence ID" value="CAB4160994.1"/>
    <property type="molecule type" value="Genomic_DNA"/>
</dbReference>